<dbReference type="EMBL" id="CP089291">
    <property type="protein sequence ID" value="UOF90021.1"/>
    <property type="molecule type" value="Genomic_DNA"/>
</dbReference>
<name>A0ABY4CL91_9BACL</name>
<accession>A0ABY4CL91</accession>
<keyword evidence="1" id="KW-1133">Transmembrane helix</keyword>
<sequence>MADFTKQEEKKWAEWFVRLREISGMASVLGVALLTGFAITNLSSVHEKTIEDLEMGNPNRNGI</sequence>
<feature type="transmembrane region" description="Helical" evidence="1">
    <location>
        <begin position="21"/>
        <end position="39"/>
    </location>
</feature>
<keyword evidence="3" id="KW-1185">Reference proteome</keyword>
<reference evidence="2" key="1">
    <citation type="submission" date="2021-12" db="EMBL/GenBank/DDBJ databases">
        <title>Alicyclobacillaceae gen. nov., sp. nov., isolated from chalcocite enrichment system.</title>
        <authorList>
            <person name="Jiang Z."/>
        </authorList>
    </citation>
    <scope>NUCLEOTIDE SEQUENCE</scope>
    <source>
        <strain evidence="2">MYW30-H2</strain>
    </source>
</reference>
<dbReference type="RefSeq" id="WP_347436714.1">
    <property type="nucleotide sequence ID" value="NZ_CP089291.1"/>
</dbReference>
<keyword evidence="1" id="KW-0812">Transmembrane</keyword>
<protein>
    <submittedName>
        <fullName evidence="2">Uncharacterized protein</fullName>
    </submittedName>
</protein>
<proteinExistence type="predicted"/>
<evidence type="ECO:0000256" key="1">
    <source>
        <dbReference type="SAM" id="Phobius"/>
    </source>
</evidence>
<gene>
    <name evidence="2" type="ORF">LSG31_19475</name>
</gene>
<evidence type="ECO:0000313" key="3">
    <source>
        <dbReference type="Proteomes" id="UP000830167"/>
    </source>
</evidence>
<keyword evidence="1" id="KW-0472">Membrane</keyword>
<dbReference type="Proteomes" id="UP000830167">
    <property type="component" value="Chromosome"/>
</dbReference>
<evidence type="ECO:0000313" key="2">
    <source>
        <dbReference type="EMBL" id="UOF90021.1"/>
    </source>
</evidence>
<organism evidence="2 3">
    <name type="scientific">Fodinisporobacter ferrooxydans</name>
    <dbReference type="NCBI Taxonomy" id="2901836"/>
    <lineage>
        <taxon>Bacteria</taxon>
        <taxon>Bacillati</taxon>
        <taxon>Bacillota</taxon>
        <taxon>Bacilli</taxon>
        <taxon>Bacillales</taxon>
        <taxon>Alicyclobacillaceae</taxon>
        <taxon>Fodinisporobacter</taxon>
    </lineage>
</organism>